<sequence length="40" mass="4853">MQKPQREIELYKKQCNDGFKQVFLENLTLQSKDLIVKIER</sequence>
<protein>
    <submittedName>
        <fullName evidence="1">Uncharacterized protein</fullName>
    </submittedName>
</protein>
<proteinExistence type="predicted"/>
<accession>A0A1H7IED0</accession>
<keyword evidence="2" id="KW-1185">Reference proteome</keyword>
<reference evidence="2" key="1">
    <citation type="submission" date="2016-10" db="EMBL/GenBank/DDBJ databases">
        <authorList>
            <person name="Varghese N."/>
            <person name="Submissions S."/>
        </authorList>
    </citation>
    <scope>NUCLEOTIDE SEQUENCE [LARGE SCALE GENOMIC DNA]</scope>
    <source>
        <strain evidence="2">Jip14</strain>
    </source>
</reference>
<gene>
    <name evidence="1" type="ORF">SAMN05421740_102191</name>
</gene>
<evidence type="ECO:0000313" key="1">
    <source>
        <dbReference type="EMBL" id="SEK60117.1"/>
    </source>
</evidence>
<organism evidence="1 2">
    <name type="scientific">Parapedobacter koreensis</name>
    <dbReference type="NCBI Taxonomy" id="332977"/>
    <lineage>
        <taxon>Bacteria</taxon>
        <taxon>Pseudomonadati</taxon>
        <taxon>Bacteroidota</taxon>
        <taxon>Sphingobacteriia</taxon>
        <taxon>Sphingobacteriales</taxon>
        <taxon>Sphingobacteriaceae</taxon>
        <taxon>Parapedobacter</taxon>
    </lineage>
</organism>
<dbReference type="Proteomes" id="UP000198916">
    <property type="component" value="Unassembled WGS sequence"/>
</dbReference>
<name>A0A1H7IED0_9SPHI</name>
<dbReference type="EMBL" id="FNZR01000002">
    <property type="protein sequence ID" value="SEK60117.1"/>
    <property type="molecule type" value="Genomic_DNA"/>
</dbReference>
<dbReference type="AlphaFoldDB" id="A0A1H7IED0"/>
<evidence type="ECO:0000313" key="2">
    <source>
        <dbReference type="Proteomes" id="UP000198916"/>
    </source>
</evidence>